<keyword evidence="2" id="KW-1185">Reference proteome</keyword>
<comment type="caution">
    <text evidence="1">The sequence shown here is derived from an EMBL/GenBank/DDBJ whole genome shotgun (WGS) entry which is preliminary data.</text>
</comment>
<dbReference type="EMBL" id="REGN01001260">
    <property type="protein sequence ID" value="RNA35989.1"/>
    <property type="molecule type" value="Genomic_DNA"/>
</dbReference>
<reference evidence="1 2" key="1">
    <citation type="journal article" date="2018" name="Sci. Rep.">
        <title>Genomic signatures of local adaptation to the degree of environmental predictability in rotifers.</title>
        <authorList>
            <person name="Franch-Gras L."/>
            <person name="Hahn C."/>
            <person name="Garcia-Roger E.M."/>
            <person name="Carmona M.J."/>
            <person name="Serra M."/>
            <person name="Gomez A."/>
        </authorList>
    </citation>
    <scope>NUCLEOTIDE SEQUENCE [LARGE SCALE GENOMIC DNA]</scope>
    <source>
        <strain evidence="1">HYR1</strain>
    </source>
</reference>
<proteinExistence type="predicted"/>
<protein>
    <submittedName>
        <fullName evidence="1">Uncharacterized protein</fullName>
    </submittedName>
</protein>
<dbReference type="Proteomes" id="UP000276133">
    <property type="component" value="Unassembled WGS sequence"/>
</dbReference>
<name>A0A3M7SJU2_BRAPC</name>
<sequence>MPFGSPPPLTVSDGCIIRAGICLIKELPLACCKLSTIYFLHFEYHCPNSDPLLYKYHLSRLRQDPFRNNRMRIFSR</sequence>
<dbReference type="AlphaFoldDB" id="A0A3M7SJU2"/>
<evidence type="ECO:0000313" key="2">
    <source>
        <dbReference type="Proteomes" id="UP000276133"/>
    </source>
</evidence>
<accession>A0A3M7SJU2</accession>
<gene>
    <name evidence="1" type="ORF">BpHYR1_007666</name>
</gene>
<evidence type="ECO:0000313" key="1">
    <source>
        <dbReference type="EMBL" id="RNA35989.1"/>
    </source>
</evidence>
<organism evidence="1 2">
    <name type="scientific">Brachionus plicatilis</name>
    <name type="common">Marine rotifer</name>
    <name type="synonym">Brachionus muelleri</name>
    <dbReference type="NCBI Taxonomy" id="10195"/>
    <lineage>
        <taxon>Eukaryota</taxon>
        <taxon>Metazoa</taxon>
        <taxon>Spiralia</taxon>
        <taxon>Gnathifera</taxon>
        <taxon>Rotifera</taxon>
        <taxon>Eurotatoria</taxon>
        <taxon>Monogononta</taxon>
        <taxon>Pseudotrocha</taxon>
        <taxon>Ploima</taxon>
        <taxon>Brachionidae</taxon>
        <taxon>Brachionus</taxon>
    </lineage>
</organism>